<dbReference type="PANTHER" id="PTHR43280">
    <property type="entry name" value="ARAC-FAMILY TRANSCRIPTIONAL REGULATOR"/>
    <property type="match status" value="1"/>
</dbReference>
<dbReference type="RefSeq" id="WP_155611615.1">
    <property type="nucleotide sequence ID" value="NZ_WNZW01000005.1"/>
</dbReference>
<accession>A0A7X2Z258</accession>
<sequence length="280" mass="31839">MSRINIVHFNETFQSQMDLSLLFFGMEECLSGHAWGPGLRDCYIIHYVLEGAGRFHLGGQTYELQSGDGFLIPPDTLVHYEADKASPWTYSWIGFRGLHVKSLLQRAGLSLVSPIFQTNSRLFKTFYDDLAAARLERGGDVLIQSIVYRMMAELISCSPDAALEPKASHSKEVYVSKAIEWIERSYSQKITVMDIARSVGLDRTYLSGLFKTQFGVSLQTFLLEYRMNRAIELLRNPELTISDVSRSVGYTDPFLFSKMFKKVTGHSPRSSRKRGESYKK</sequence>
<name>A0A7X2Z258_9BACL</name>
<gene>
    <name evidence="5" type="ORF">GNP95_14585</name>
</gene>
<proteinExistence type="predicted"/>
<reference evidence="5 6" key="1">
    <citation type="submission" date="2019-11" db="EMBL/GenBank/DDBJ databases">
        <title>Draft genome sequences of five Paenibacillus species of dairy origin.</title>
        <authorList>
            <person name="Olajide A.M."/>
            <person name="Chen S."/>
            <person name="Lapointe G."/>
        </authorList>
    </citation>
    <scope>NUCLEOTIDE SEQUENCE [LARGE SCALE GENOMIC DNA]</scope>
    <source>
        <strain evidence="5 6">12CR55</strain>
    </source>
</reference>
<dbReference type="SUPFAM" id="SSF46689">
    <property type="entry name" value="Homeodomain-like"/>
    <property type="match status" value="2"/>
</dbReference>
<dbReference type="EMBL" id="WNZW01000005">
    <property type="protein sequence ID" value="MUG46217.1"/>
    <property type="molecule type" value="Genomic_DNA"/>
</dbReference>
<keyword evidence="3" id="KW-0804">Transcription</keyword>
<dbReference type="OrthoDB" id="9813413at2"/>
<keyword evidence="2" id="KW-0238">DNA-binding</keyword>
<dbReference type="InterPro" id="IPR037923">
    <property type="entry name" value="HTH-like"/>
</dbReference>
<dbReference type="Gene3D" id="1.10.10.60">
    <property type="entry name" value="Homeodomain-like"/>
    <property type="match status" value="2"/>
</dbReference>
<dbReference type="GO" id="GO:0003700">
    <property type="term" value="F:DNA-binding transcription factor activity"/>
    <property type="evidence" value="ECO:0007669"/>
    <property type="project" value="InterPro"/>
</dbReference>
<dbReference type="InterPro" id="IPR018062">
    <property type="entry name" value="HTH_AraC-typ_CS"/>
</dbReference>
<dbReference type="Pfam" id="PF12833">
    <property type="entry name" value="HTH_18"/>
    <property type="match status" value="1"/>
</dbReference>
<evidence type="ECO:0000256" key="3">
    <source>
        <dbReference type="ARBA" id="ARBA00023163"/>
    </source>
</evidence>
<dbReference type="InterPro" id="IPR018060">
    <property type="entry name" value="HTH_AraC"/>
</dbReference>
<dbReference type="Gene3D" id="2.60.120.280">
    <property type="entry name" value="Regulatory protein AraC"/>
    <property type="match status" value="1"/>
</dbReference>
<evidence type="ECO:0000256" key="2">
    <source>
        <dbReference type="ARBA" id="ARBA00023125"/>
    </source>
</evidence>
<dbReference type="CDD" id="cd06986">
    <property type="entry name" value="cupin_MmsR-like_N"/>
    <property type="match status" value="1"/>
</dbReference>
<dbReference type="GO" id="GO:0043565">
    <property type="term" value="F:sequence-specific DNA binding"/>
    <property type="evidence" value="ECO:0007669"/>
    <property type="project" value="InterPro"/>
</dbReference>
<evidence type="ECO:0000313" key="5">
    <source>
        <dbReference type="EMBL" id="MUG46217.1"/>
    </source>
</evidence>
<dbReference type="AlphaFoldDB" id="A0A7X2Z258"/>
<protein>
    <submittedName>
        <fullName evidence="5">Helix-turn-helix domain-containing protein</fullName>
    </submittedName>
</protein>
<dbReference type="SUPFAM" id="SSF51215">
    <property type="entry name" value="Regulatory protein AraC"/>
    <property type="match status" value="1"/>
</dbReference>
<keyword evidence="1" id="KW-0805">Transcription regulation</keyword>
<evidence type="ECO:0000313" key="6">
    <source>
        <dbReference type="Proteomes" id="UP000447876"/>
    </source>
</evidence>
<dbReference type="PANTHER" id="PTHR43280:SF30">
    <property type="entry name" value="MMSAB OPERON REGULATORY PROTEIN"/>
    <property type="match status" value="1"/>
</dbReference>
<evidence type="ECO:0000256" key="1">
    <source>
        <dbReference type="ARBA" id="ARBA00023015"/>
    </source>
</evidence>
<dbReference type="PROSITE" id="PS01124">
    <property type="entry name" value="HTH_ARAC_FAMILY_2"/>
    <property type="match status" value="1"/>
</dbReference>
<dbReference type="Pfam" id="PF02311">
    <property type="entry name" value="AraC_binding"/>
    <property type="match status" value="1"/>
</dbReference>
<dbReference type="SMART" id="SM00342">
    <property type="entry name" value="HTH_ARAC"/>
    <property type="match status" value="1"/>
</dbReference>
<dbReference type="PROSITE" id="PS00041">
    <property type="entry name" value="HTH_ARAC_FAMILY_1"/>
    <property type="match status" value="1"/>
</dbReference>
<dbReference type="Proteomes" id="UP000447876">
    <property type="component" value="Unassembled WGS sequence"/>
</dbReference>
<dbReference type="InterPro" id="IPR003313">
    <property type="entry name" value="AraC-bd"/>
</dbReference>
<dbReference type="InterPro" id="IPR009057">
    <property type="entry name" value="Homeodomain-like_sf"/>
</dbReference>
<comment type="caution">
    <text evidence="5">The sequence shown here is derived from an EMBL/GenBank/DDBJ whole genome shotgun (WGS) entry which is preliminary data.</text>
</comment>
<feature type="domain" description="HTH araC/xylS-type" evidence="4">
    <location>
        <begin position="176"/>
        <end position="274"/>
    </location>
</feature>
<evidence type="ECO:0000259" key="4">
    <source>
        <dbReference type="PROSITE" id="PS01124"/>
    </source>
</evidence>
<organism evidence="5 6">
    <name type="scientific">Paenibacillus woosongensis</name>
    <dbReference type="NCBI Taxonomy" id="307580"/>
    <lineage>
        <taxon>Bacteria</taxon>
        <taxon>Bacillati</taxon>
        <taxon>Bacillota</taxon>
        <taxon>Bacilli</taxon>
        <taxon>Bacillales</taxon>
        <taxon>Paenibacillaceae</taxon>
        <taxon>Paenibacillus</taxon>
    </lineage>
</organism>